<feature type="domain" description="D-isomer specific 2-hydroxyacid dehydrogenase catalytic" evidence="2">
    <location>
        <begin position="47"/>
        <end position="132"/>
    </location>
</feature>
<gene>
    <name evidence="3" type="ORF">QYE76_038030</name>
</gene>
<keyword evidence="4" id="KW-1185">Reference proteome</keyword>
<evidence type="ECO:0000256" key="1">
    <source>
        <dbReference type="ARBA" id="ARBA00023002"/>
    </source>
</evidence>
<name>A0AAD8T8A8_LOLMU</name>
<dbReference type="PANTHER" id="PTHR10996:SF226">
    <property type="entry name" value="GENOME ASSEMBLY, CHROMOSOME: II"/>
    <property type="match status" value="1"/>
</dbReference>
<dbReference type="AlphaFoldDB" id="A0AAD8T8A8"/>
<evidence type="ECO:0000259" key="2">
    <source>
        <dbReference type="Pfam" id="PF00389"/>
    </source>
</evidence>
<feature type="domain" description="D-isomer specific 2-hydroxyacid dehydrogenase catalytic" evidence="2">
    <location>
        <begin position="329"/>
        <end position="376"/>
    </location>
</feature>
<accession>A0AAD8T8A8</accession>
<proteinExistence type="predicted"/>
<sequence length="432" mass="45131">MTPPPPSSDERPLVLLAQPLFPEFAAALAGRFRFALAADADAAEGRVLLVGLKPVTDEHLAGFPALELVADISVGVEQPSVPPADLAACRRRGLSVTNAGAAFAVDSADYAVGLVVTVLRRVAAAEAYSADGDYLLASKISSRRTDDGLTAKISMENMTPPPPSSDERPLVLLAQPLFPEFAAALAGRFRFALAADGDGADTAEGRVLLVGLKPVTDEHLAGFPALELVACISVGVEQPSVPPADLAACRRRGLNVTNAGAAFAVDSADYAVGLVVTVLRRVAAAEAYSADGDYLLASKVSTWKSVTMSPRARAQCRFLVVPECCSWGTDEHLAGFPALELVAGISVGVDHVALAACRRRGLSVTNAGAAFAVDSAYYAVGLVVTVFRRVAAAEAYVRGGRWSADGDYPLATKVSRWKSVTLFVAPIYIIPI</sequence>
<organism evidence="3 4">
    <name type="scientific">Lolium multiflorum</name>
    <name type="common">Italian ryegrass</name>
    <name type="synonym">Lolium perenne subsp. multiflorum</name>
    <dbReference type="NCBI Taxonomy" id="4521"/>
    <lineage>
        <taxon>Eukaryota</taxon>
        <taxon>Viridiplantae</taxon>
        <taxon>Streptophyta</taxon>
        <taxon>Embryophyta</taxon>
        <taxon>Tracheophyta</taxon>
        <taxon>Spermatophyta</taxon>
        <taxon>Magnoliopsida</taxon>
        <taxon>Liliopsida</taxon>
        <taxon>Poales</taxon>
        <taxon>Poaceae</taxon>
        <taxon>BOP clade</taxon>
        <taxon>Pooideae</taxon>
        <taxon>Poodae</taxon>
        <taxon>Poeae</taxon>
        <taxon>Poeae Chloroplast Group 2 (Poeae type)</taxon>
        <taxon>Loliodinae</taxon>
        <taxon>Loliinae</taxon>
        <taxon>Lolium</taxon>
    </lineage>
</organism>
<dbReference type="SUPFAM" id="SSF52283">
    <property type="entry name" value="Formate/glycerate dehydrogenase catalytic domain-like"/>
    <property type="match status" value="3"/>
</dbReference>
<evidence type="ECO:0000313" key="3">
    <source>
        <dbReference type="EMBL" id="KAK1677182.1"/>
    </source>
</evidence>
<dbReference type="GO" id="GO:0030267">
    <property type="term" value="F:glyoxylate reductase (NADPH) activity"/>
    <property type="evidence" value="ECO:0007669"/>
    <property type="project" value="TreeGrafter"/>
</dbReference>
<dbReference type="PANTHER" id="PTHR10996">
    <property type="entry name" value="2-HYDROXYACID DEHYDROGENASE-RELATED"/>
    <property type="match status" value="1"/>
</dbReference>
<reference evidence="3" key="1">
    <citation type="submission" date="2023-07" db="EMBL/GenBank/DDBJ databases">
        <title>A chromosome-level genome assembly of Lolium multiflorum.</title>
        <authorList>
            <person name="Chen Y."/>
            <person name="Copetti D."/>
            <person name="Kolliker R."/>
            <person name="Studer B."/>
        </authorList>
    </citation>
    <scope>NUCLEOTIDE SEQUENCE</scope>
    <source>
        <strain evidence="3">02402/16</strain>
        <tissue evidence="3">Leaf</tissue>
    </source>
</reference>
<feature type="domain" description="D-isomer specific 2-hydroxyacid dehydrogenase catalytic" evidence="2">
    <location>
        <begin position="208"/>
        <end position="292"/>
    </location>
</feature>
<protein>
    <recommendedName>
        <fullName evidence="2">D-isomer specific 2-hydroxyacid dehydrogenase catalytic domain-containing protein</fullName>
    </recommendedName>
</protein>
<dbReference type="GO" id="GO:0005829">
    <property type="term" value="C:cytosol"/>
    <property type="evidence" value="ECO:0007669"/>
    <property type="project" value="TreeGrafter"/>
</dbReference>
<dbReference type="GO" id="GO:0051287">
    <property type="term" value="F:NAD binding"/>
    <property type="evidence" value="ECO:0007669"/>
    <property type="project" value="InterPro"/>
</dbReference>
<keyword evidence="1" id="KW-0560">Oxidoreductase</keyword>
<dbReference type="InterPro" id="IPR050223">
    <property type="entry name" value="D-isomer_2-hydroxyacid_DH"/>
</dbReference>
<dbReference type="Proteomes" id="UP001231189">
    <property type="component" value="Unassembled WGS sequence"/>
</dbReference>
<dbReference type="EMBL" id="JAUUTY010000002">
    <property type="protein sequence ID" value="KAK1677182.1"/>
    <property type="molecule type" value="Genomic_DNA"/>
</dbReference>
<dbReference type="Gene3D" id="3.40.50.720">
    <property type="entry name" value="NAD(P)-binding Rossmann-like Domain"/>
    <property type="match status" value="5"/>
</dbReference>
<dbReference type="GO" id="GO:0016618">
    <property type="term" value="F:hydroxypyruvate reductase [NAD(P)H] activity"/>
    <property type="evidence" value="ECO:0007669"/>
    <property type="project" value="TreeGrafter"/>
</dbReference>
<comment type="caution">
    <text evidence="3">The sequence shown here is derived from an EMBL/GenBank/DDBJ whole genome shotgun (WGS) entry which is preliminary data.</text>
</comment>
<dbReference type="InterPro" id="IPR006139">
    <property type="entry name" value="D-isomer_2_OHA_DH_cat_dom"/>
</dbReference>
<dbReference type="Pfam" id="PF00389">
    <property type="entry name" value="2-Hacid_dh"/>
    <property type="match status" value="3"/>
</dbReference>
<evidence type="ECO:0000313" key="4">
    <source>
        <dbReference type="Proteomes" id="UP001231189"/>
    </source>
</evidence>